<proteinExistence type="predicted"/>
<organism evidence="2 3">
    <name type="scientific">Trapa natans</name>
    <name type="common">Water chestnut</name>
    <dbReference type="NCBI Taxonomy" id="22666"/>
    <lineage>
        <taxon>Eukaryota</taxon>
        <taxon>Viridiplantae</taxon>
        <taxon>Streptophyta</taxon>
        <taxon>Embryophyta</taxon>
        <taxon>Tracheophyta</taxon>
        <taxon>Spermatophyta</taxon>
        <taxon>Magnoliopsida</taxon>
        <taxon>eudicotyledons</taxon>
        <taxon>Gunneridae</taxon>
        <taxon>Pentapetalae</taxon>
        <taxon>rosids</taxon>
        <taxon>malvids</taxon>
        <taxon>Myrtales</taxon>
        <taxon>Lythraceae</taxon>
        <taxon>Trapa</taxon>
    </lineage>
</organism>
<accession>A0AAN7QTY0</accession>
<dbReference type="Pfam" id="PF00899">
    <property type="entry name" value="ThiF"/>
    <property type="match status" value="1"/>
</dbReference>
<feature type="domain" description="THIF-type NAD/FAD binding fold" evidence="1">
    <location>
        <begin position="86"/>
        <end position="142"/>
    </location>
</feature>
<evidence type="ECO:0000313" key="3">
    <source>
        <dbReference type="Proteomes" id="UP001346149"/>
    </source>
</evidence>
<dbReference type="InterPro" id="IPR035985">
    <property type="entry name" value="Ubiquitin-activating_enz"/>
</dbReference>
<dbReference type="SUPFAM" id="SSF69572">
    <property type="entry name" value="Activating enzymes of the ubiquitin-like proteins"/>
    <property type="match status" value="1"/>
</dbReference>
<dbReference type="Gene3D" id="3.40.50.720">
    <property type="entry name" value="NAD(P)-binding Rossmann-like Domain"/>
    <property type="match status" value="1"/>
</dbReference>
<evidence type="ECO:0000259" key="1">
    <source>
        <dbReference type="Pfam" id="PF00899"/>
    </source>
</evidence>
<dbReference type="InterPro" id="IPR000594">
    <property type="entry name" value="ThiF_NAD_FAD-bd"/>
</dbReference>
<dbReference type="Proteomes" id="UP001346149">
    <property type="component" value="Unassembled WGS sequence"/>
</dbReference>
<sequence length="183" mass="20035">MASAAIKEGFSLEEEENKVAGASFQKYRIPCKGSAELAATNKFDSSCVTMDNSDNNNISRSKTVCLYPTMALGNSNPPDIDEDLRSRQLAVYGRVTMRPLFASNVLVSGMRGLGAKIAKNLVLAGVKSLTLHDEGAMELWDFLAVSFFQRVMLERTGASRWNNSQPQIVVISSCIIPVANFEY</sequence>
<dbReference type="GO" id="GO:0008641">
    <property type="term" value="F:ubiquitin-like modifier activating enzyme activity"/>
    <property type="evidence" value="ECO:0007669"/>
    <property type="project" value="InterPro"/>
</dbReference>
<evidence type="ECO:0000313" key="2">
    <source>
        <dbReference type="EMBL" id="KAK4775353.1"/>
    </source>
</evidence>
<gene>
    <name evidence="2" type="ORF">SAY86_010288</name>
</gene>
<keyword evidence="3" id="KW-1185">Reference proteome</keyword>
<protein>
    <recommendedName>
        <fullName evidence="1">THIF-type NAD/FAD binding fold domain-containing protein</fullName>
    </recommendedName>
</protein>
<reference evidence="2 3" key="1">
    <citation type="journal article" date="2023" name="Hortic Res">
        <title>Pangenome of water caltrop reveals structural variations and asymmetric subgenome divergence after allopolyploidization.</title>
        <authorList>
            <person name="Zhang X."/>
            <person name="Chen Y."/>
            <person name="Wang L."/>
            <person name="Yuan Y."/>
            <person name="Fang M."/>
            <person name="Shi L."/>
            <person name="Lu R."/>
            <person name="Comes H.P."/>
            <person name="Ma Y."/>
            <person name="Chen Y."/>
            <person name="Huang G."/>
            <person name="Zhou Y."/>
            <person name="Zheng Z."/>
            <person name="Qiu Y."/>
        </authorList>
    </citation>
    <scope>NUCLEOTIDE SEQUENCE [LARGE SCALE GENOMIC DNA]</scope>
    <source>
        <strain evidence="2">F231</strain>
    </source>
</reference>
<dbReference type="EMBL" id="JAXQNO010000019">
    <property type="protein sequence ID" value="KAK4775353.1"/>
    <property type="molecule type" value="Genomic_DNA"/>
</dbReference>
<dbReference type="AlphaFoldDB" id="A0AAN7QTY0"/>
<comment type="caution">
    <text evidence="2">The sequence shown here is derived from an EMBL/GenBank/DDBJ whole genome shotgun (WGS) entry which is preliminary data.</text>
</comment>
<name>A0AAN7QTY0_TRANT</name>